<dbReference type="SUPFAM" id="SSF51182">
    <property type="entry name" value="RmlC-like cupins"/>
    <property type="match status" value="1"/>
</dbReference>
<dbReference type="InterPro" id="IPR006439">
    <property type="entry name" value="HAD-SF_hydro_IA"/>
</dbReference>
<dbReference type="Pfam" id="PF00483">
    <property type="entry name" value="NTP_transferase"/>
    <property type="match status" value="1"/>
</dbReference>
<comment type="cofactor">
    <cofactor evidence="1">
        <name>Mg(2+)</name>
        <dbReference type="ChEBI" id="CHEBI:18420"/>
    </cofactor>
</comment>
<dbReference type="EMBL" id="KL404004">
    <property type="protein sequence ID" value="KEH15356.1"/>
    <property type="molecule type" value="Genomic_DNA"/>
</dbReference>
<reference evidence="5 7" key="2">
    <citation type="journal article" date="2014" name="BMC Genomics">
        <title>An improved genome release (version Mt4.0) for the model legume Medicago truncatula.</title>
        <authorList>
            <person name="Tang H."/>
            <person name="Krishnakumar V."/>
            <person name="Bidwell S."/>
            <person name="Rosen B."/>
            <person name="Chan A."/>
            <person name="Zhou S."/>
            <person name="Gentzbittel L."/>
            <person name="Childs K.L."/>
            <person name="Yandell M."/>
            <person name="Gundlach H."/>
            <person name="Mayer K.F."/>
            <person name="Schwartz D.C."/>
            <person name="Town C.D."/>
        </authorList>
    </citation>
    <scope>GENOME REANNOTATION</scope>
    <source>
        <strain evidence="5">A17</strain>
        <strain evidence="6 7">cv. Jemalong A17</strain>
    </source>
</reference>
<keyword evidence="5" id="KW-0378">Hydrolase</keyword>
<reference evidence="5 7" key="1">
    <citation type="journal article" date="2011" name="Nature">
        <title>The Medicago genome provides insight into the evolution of rhizobial symbioses.</title>
        <authorList>
            <person name="Young N.D."/>
            <person name="Debelle F."/>
            <person name="Oldroyd G.E."/>
            <person name="Geurts R."/>
            <person name="Cannon S.B."/>
            <person name="Udvardi M.K."/>
            <person name="Benedito V.A."/>
            <person name="Mayer K.F."/>
            <person name="Gouzy J."/>
            <person name="Schoof H."/>
            <person name="Van de Peer Y."/>
            <person name="Proost S."/>
            <person name="Cook D.R."/>
            <person name="Meyers B.C."/>
            <person name="Spannagl M."/>
            <person name="Cheung F."/>
            <person name="De Mita S."/>
            <person name="Krishnakumar V."/>
            <person name="Gundlach H."/>
            <person name="Zhou S."/>
            <person name="Mudge J."/>
            <person name="Bharti A.K."/>
            <person name="Murray J.D."/>
            <person name="Naoumkina M.A."/>
            <person name="Rosen B."/>
            <person name="Silverstein K.A."/>
            <person name="Tang H."/>
            <person name="Rombauts S."/>
            <person name="Zhao P.X."/>
            <person name="Zhou P."/>
            <person name="Barbe V."/>
            <person name="Bardou P."/>
            <person name="Bechner M."/>
            <person name="Bellec A."/>
            <person name="Berger A."/>
            <person name="Berges H."/>
            <person name="Bidwell S."/>
            <person name="Bisseling T."/>
            <person name="Choisne N."/>
            <person name="Couloux A."/>
            <person name="Denny R."/>
            <person name="Deshpande S."/>
            <person name="Dai X."/>
            <person name="Doyle J.J."/>
            <person name="Dudez A.M."/>
            <person name="Farmer A.D."/>
            <person name="Fouteau S."/>
            <person name="Franken C."/>
            <person name="Gibelin C."/>
            <person name="Gish J."/>
            <person name="Goldstein S."/>
            <person name="Gonzalez A.J."/>
            <person name="Green P.J."/>
            <person name="Hallab A."/>
            <person name="Hartog M."/>
            <person name="Hua A."/>
            <person name="Humphray S.J."/>
            <person name="Jeong D.H."/>
            <person name="Jing Y."/>
            <person name="Jocker A."/>
            <person name="Kenton S.M."/>
            <person name="Kim D.J."/>
            <person name="Klee K."/>
            <person name="Lai H."/>
            <person name="Lang C."/>
            <person name="Lin S."/>
            <person name="Macmil S.L."/>
            <person name="Magdelenat G."/>
            <person name="Matthews L."/>
            <person name="McCorrison J."/>
            <person name="Monaghan E.L."/>
            <person name="Mun J.H."/>
            <person name="Najar F.Z."/>
            <person name="Nicholson C."/>
            <person name="Noirot C."/>
            <person name="O'Bleness M."/>
            <person name="Paule C.R."/>
            <person name="Poulain J."/>
            <person name="Prion F."/>
            <person name="Qin B."/>
            <person name="Qu C."/>
            <person name="Retzel E.F."/>
            <person name="Riddle C."/>
            <person name="Sallet E."/>
            <person name="Samain S."/>
            <person name="Samson N."/>
            <person name="Sanders I."/>
            <person name="Saurat O."/>
            <person name="Scarpelli C."/>
            <person name="Schiex T."/>
            <person name="Segurens B."/>
            <person name="Severin A.J."/>
            <person name="Sherrier D.J."/>
            <person name="Shi R."/>
            <person name="Sims S."/>
            <person name="Singer S.R."/>
            <person name="Sinharoy S."/>
            <person name="Sterck L."/>
            <person name="Viollet A."/>
            <person name="Wang B.B."/>
            <person name="Wang K."/>
            <person name="Wang M."/>
            <person name="Wang X."/>
            <person name="Warfsmann J."/>
            <person name="Weissenbach J."/>
            <person name="White D.D."/>
            <person name="White J.D."/>
            <person name="Wiley G.B."/>
            <person name="Wincker P."/>
            <person name="Xing Y."/>
            <person name="Yang L."/>
            <person name="Yao Z."/>
            <person name="Ying F."/>
            <person name="Zhai J."/>
            <person name="Zhou L."/>
            <person name="Zuber A."/>
            <person name="Denarie J."/>
            <person name="Dixon R.A."/>
            <person name="May G.D."/>
            <person name="Schwartz D.C."/>
            <person name="Rogers J."/>
            <person name="Quetier F."/>
            <person name="Town C.D."/>
            <person name="Roe B.A."/>
        </authorList>
    </citation>
    <scope>NUCLEOTIDE SEQUENCE [LARGE SCALE GENOMIC DNA]</scope>
    <source>
        <strain evidence="5">A17</strain>
        <strain evidence="6 7">cv. Jemalong A17</strain>
    </source>
</reference>
<feature type="domain" description="Nucleotidyl transferase" evidence="4">
    <location>
        <begin position="211"/>
        <end position="338"/>
    </location>
</feature>
<dbReference type="GO" id="GO:0046872">
    <property type="term" value="F:metal ion binding"/>
    <property type="evidence" value="ECO:0007669"/>
    <property type="project" value="UniProtKB-KW"/>
</dbReference>
<dbReference type="InterPro" id="IPR005835">
    <property type="entry name" value="NTP_transferase_dom"/>
</dbReference>
<keyword evidence="7" id="KW-1185">Reference proteome</keyword>
<evidence type="ECO:0000313" key="6">
    <source>
        <dbReference type="EnsemblPlants" id="KEH15356"/>
    </source>
</evidence>
<dbReference type="InterPro" id="IPR023214">
    <property type="entry name" value="HAD_sf"/>
</dbReference>
<dbReference type="GO" id="GO:0016787">
    <property type="term" value="F:hydrolase activity"/>
    <property type="evidence" value="ECO:0007669"/>
    <property type="project" value="UniProtKB-KW"/>
</dbReference>
<evidence type="ECO:0000256" key="3">
    <source>
        <dbReference type="ARBA" id="ARBA00022842"/>
    </source>
</evidence>
<dbReference type="InterPro" id="IPR011051">
    <property type="entry name" value="RmlC_Cupin_sf"/>
</dbReference>
<dbReference type="Gene3D" id="2.60.120.10">
    <property type="entry name" value="Jelly Rolls"/>
    <property type="match status" value="1"/>
</dbReference>
<dbReference type="SUPFAM" id="SSF53448">
    <property type="entry name" value="Nucleotide-diphospho-sugar transferases"/>
    <property type="match status" value="1"/>
</dbReference>
<evidence type="ECO:0000313" key="7">
    <source>
        <dbReference type="Proteomes" id="UP000002051"/>
    </source>
</evidence>
<dbReference type="InterPro" id="IPR023198">
    <property type="entry name" value="PGP-like_dom2"/>
</dbReference>
<dbReference type="InterPro" id="IPR029044">
    <property type="entry name" value="Nucleotide-diphossugar_trans"/>
</dbReference>
<organism evidence="5 7">
    <name type="scientific">Medicago truncatula</name>
    <name type="common">Barrel medic</name>
    <name type="synonym">Medicago tribuloides</name>
    <dbReference type="NCBI Taxonomy" id="3880"/>
    <lineage>
        <taxon>Eukaryota</taxon>
        <taxon>Viridiplantae</taxon>
        <taxon>Streptophyta</taxon>
        <taxon>Embryophyta</taxon>
        <taxon>Tracheophyta</taxon>
        <taxon>Spermatophyta</taxon>
        <taxon>Magnoliopsida</taxon>
        <taxon>eudicotyledons</taxon>
        <taxon>Gunneridae</taxon>
        <taxon>Pentapetalae</taxon>
        <taxon>rosids</taxon>
        <taxon>fabids</taxon>
        <taxon>Fabales</taxon>
        <taxon>Fabaceae</taxon>
        <taxon>Papilionoideae</taxon>
        <taxon>50 kb inversion clade</taxon>
        <taxon>NPAAA clade</taxon>
        <taxon>Hologalegina</taxon>
        <taxon>IRL clade</taxon>
        <taxon>Trifolieae</taxon>
        <taxon>Medicago</taxon>
    </lineage>
</organism>
<protein>
    <submittedName>
        <fullName evidence="5">Haloacid dehalogenase-like hydrolase</fullName>
    </submittedName>
</protein>
<dbReference type="Gene3D" id="3.40.50.1000">
    <property type="entry name" value="HAD superfamily/HAD-like"/>
    <property type="match status" value="1"/>
</dbReference>
<dbReference type="Gene3D" id="1.10.150.240">
    <property type="entry name" value="Putative phosphatase, domain 2"/>
    <property type="match status" value="1"/>
</dbReference>
<reference evidence="6" key="3">
    <citation type="submission" date="2015-06" db="UniProtKB">
        <authorList>
            <consortium name="EnsemblPlants"/>
        </authorList>
    </citation>
    <scope>IDENTIFICATION</scope>
    <source>
        <strain evidence="6">cv. Jemalong A17</strain>
    </source>
</reference>
<evidence type="ECO:0000256" key="1">
    <source>
        <dbReference type="ARBA" id="ARBA00001946"/>
    </source>
</evidence>
<keyword evidence="2" id="KW-0479">Metal-binding</keyword>
<dbReference type="SUPFAM" id="SSF56784">
    <property type="entry name" value="HAD-like"/>
    <property type="match status" value="1"/>
</dbReference>
<dbReference type="SFLD" id="SFLDS00003">
    <property type="entry name" value="Haloacid_Dehalogenase"/>
    <property type="match status" value="1"/>
</dbReference>
<dbReference type="EnsemblPlants" id="KEH15356">
    <property type="protein sequence ID" value="KEH15356"/>
    <property type="gene ID" value="MTR_1280s0010"/>
</dbReference>
<name>A0A072TDT9_MEDTR</name>
<dbReference type="InterPro" id="IPR041492">
    <property type="entry name" value="HAD_2"/>
</dbReference>
<dbReference type="InterPro" id="IPR036412">
    <property type="entry name" value="HAD-like_sf"/>
</dbReference>
<gene>
    <name evidence="5" type="ORF">MTR_1280s0010</name>
</gene>
<dbReference type="InterPro" id="IPR051600">
    <property type="entry name" value="Beta-PGM-like"/>
</dbReference>
<evidence type="ECO:0000259" key="4">
    <source>
        <dbReference type="Pfam" id="PF00483"/>
    </source>
</evidence>
<keyword evidence="3" id="KW-0460">Magnesium</keyword>
<dbReference type="PANTHER" id="PTHR46193:SF9">
    <property type="entry name" value="HALOACID DEHALOGENASE-LIKE HYDROLASE DOMAIN-CONTAINING PROTEIN SGPP"/>
    <property type="match status" value="1"/>
</dbReference>
<dbReference type="PANTHER" id="PTHR46193">
    <property type="entry name" value="6-PHOSPHOGLUCONATE PHOSPHATASE"/>
    <property type="match status" value="1"/>
</dbReference>
<sequence>MIKAVIFDMDGVLIEAKEWHYEALNRALQLFGYEINRVDHLTTYDGLPTKRKLEMLSLQTDLPQTLHSFVNEMKQQYTTEIVHALCKPRFVHEFALSKLKAQGYKLAVASNSIRHTVELMMDKAGLAKYLDVMFSNEDVKNAKPDPEIYVKAMQALGAGGASRMNVLILAAGAAPMEQVDGEYPLLLAEIDGVTLIERVIQSIESLVGDRLIVALRRSEMTRFHLGDVVTILRPDAAVVPVADSVRGAACTALLASQYIDSDSELLVVNANQLVDVNLAEVVRDFRSNNFDAGLVTFRSVHPRYSYVRVDNSGLVTEAAEKRPISRFASAGVYWFSSGHSFVAGIRDMIRKDVHVGGDFYVTPVLNELILDQAKIGLHNIEGNMTKGWFVGAFTPTAFSTDSCEVAVKRYKAGDKESAHLHKEATEITLILSGRVRMLGKEWGEGDIIVISPNEATDFEALTDAINVVVKTPGALNDKYLVE</sequence>
<dbReference type="Gene3D" id="3.90.550.10">
    <property type="entry name" value="Spore Coat Polysaccharide Biosynthesis Protein SpsA, Chain A"/>
    <property type="match status" value="1"/>
</dbReference>
<dbReference type="CDD" id="cd04183">
    <property type="entry name" value="GT2_BcE_like"/>
    <property type="match status" value="1"/>
</dbReference>
<proteinExistence type="predicted"/>
<evidence type="ECO:0000256" key="2">
    <source>
        <dbReference type="ARBA" id="ARBA00022723"/>
    </source>
</evidence>
<dbReference type="PRINTS" id="PR00413">
    <property type="entry name" value="HADHALOGNASE"/>
</dbReference>
<evidence type="ECO:0000313" key="5">
    <source>
        <dbReference type="EMBL" id="KEH15356.1"/>
    </source>
</evidence>
<dbReference type="Proteomes" id="UP000002051">
    <property type="component" value="Unassembled WGS sequence"/>
</dbReference>
<dbReference type="SFLD" id="SFLDG01129">
    <property type="entry name" value="C1.5:_HAD__Beta-PGM__Phosphata"/>
    <property type="match status" value="1"/>
</dbReference>
<dbReference type="Pfam" id="PF13419">
    <property type="entry name" value="HAD_2"/>
    <property type="match status" value="1"/>
</dbReference>
<dbReference type="AlphaFoldDB" id="A0A072TDT9"/>
<dbReference type="InterPro" id="IPR014710">
    <property type="entry name" value="RmlC-like_jellyroll"/>
</dbReference>
<dbReference type="STRING" id="3880.A0A072TDT9"/>
<accession>A0A072TDT9</accession>
<dbReference type="HOGENOM" id="CLU_566697_0_0_1"/>